<dbReference type="Proteomes" id="UP001056035">
    <property type="component" value="Chromosome"/>
</dbReference>
<dbReference type="PROSITE" id="PS51257">
    <property type="entry name" value="PROKAR_LIPOPROTEIN"/>
    <property type="match status" value="1"/>
</dbReference>
<keyword evidence="3" id="KW-1185">Reference proteome</keyword>
<dbReference type="EMBL" id="CP098502">
    <property type="protein sequence ID" value="UTI65918.1"/>
    <property type="molecule type" value="Genomic_DNA"/>
</dbReference>
<accession>A0ABY5DV75</accession>
<organism evidence="2 3">
    <name type="scientific">Paraconexibacter antarcticus</name>
    <dbReference type="NCBI Taxonomy" id="2949664"/>
    <lineage>
        <taxon>Bacteria</taxon>
        <taxon>Bacillati</taxon>
        <taxon>Actinomycetota</taxon>
        <taxon>Thermoleophilia</taxon>
        <taxon>Solirubrobacterales</taxon>
        <taxon>Paraconexibacteraceae</taxon>
        <taxon>Paraconexibacter</taxon>
    </lineage>
</organism>
<dbReference type="RefSeq" id="WP_254572596.1">
    <property type="nucleotide sequence ID" value="NZ_CP098502.1"/>
</dbReference>
<dbReference type="InterPro" id="IPR003399">
    <property type="entry name" value="Mce/MlaD"/>
</dbReference>
<dbReference type="Pfam" id="PF02470">
    <property type="entry name" value="MlaD"/>
    <property type="match status" value="1"/>
</dbReference>
<reference evidence="2 3" key="1">
    <citation type="submission" date="2022-06" db="EMBL/GenBank/DDBJ databases">
        <title>Paraconexibacter antarcticus.</title>
        <authorList>
            <person name="Kim C.S."/>
        </authorList>
    </citation>
    <scope>NUCLEOTIDE SEQUENCE [LARGE SCALE GENOMIC DNA]</scope>
    <source>
        <strain evidence="2 3">02-257</strain>
    </source>
</reference>
<proteinExistence type="predicted"/>
<dbReference type="PANTHER" id="PTHR33371:SF4">
    <property type="entry name" value="INTERMEMBRANE PHOSPHOLIPID TRANSPORT SYSTEM BINDING PROTEIN MLAD"/>
    <property type="match status" value="1"/>
</dbReference>
<sequence>MGSKPPSLAAIATAMIFALSCFCATLFVWKAFGGTTPFQAQGYRFHASFGSDATNLASGSSVRIAGVPVGKVVKVEPQNGRFDATIELKRRYAPIPVDAKATTRIKTLLGETFIELTPGSPNAPKLREGGSLKLSNIGQPQAVDQVLGAFDKTTREEFKNFLSDLSIGLDGRGNDLNALLGNAGPATDALARLVTTLDAQKPAFKALIRDTGDALTAVGERGTDVQSLVRSGNSLLSATAARNKELTATIRVLPPFLREARVTANELEGVARDAAPTLATLRPVAPLVRPALIEASKLAPQLKGAFRELGPVLDAAGPALPALTRTLKAARPLLVQLEAAGRQLVPVVQYANLYRQDAVTAIANLGAATQAKDASGQHYLRVIVPILNEAVAGGSQRIGTNRHNPYLAPGAIAELAKGKGLPSSDCRNVGNPTPIQLGGAPPCYTAPGITFNGKTSYYPNVTAAAP</sequence>
<evidence type="ECO:0000259" key="1">
    <source>
        <dbReference type="Pfam" id="PF02470"/>
    </source>
</evidence>
<gene>
    <name evidence="2" type="ORF">NBH00_06820</name>
</gene>
<feature type="domain" description="Mce/MlaD" evidence="1">
    <location>
        <begin position="41"/>
        <end position="119"/>
    </location>
</feature>
<dbReference type="PANTHER" id="PTHR33371">
    <property type="entry name" value="INTERMEMBRANE PHOSPHOLIPID TRANSPORT SYSTEM BINDING PROTEIN MLAD-RELATED"/>
    <property type="match status" value="1"/>
</dbReference>
<name>A0ABY5DV75_9ACTN</name>
<protein>
    <submittedName>
        <fullName evidence="2">MlaD family protein</fullName>
    </submittedName>
</protein>
<dbReference type="InterPro" id="IPR052336">
    <property type="entry name" value="MlaD_Phospholipid_Transporter"/>
</dbReference>
<evidence type="ECO:0000313" key="3">
    <source>
        <dbReference type="Proteomes" id="UP001056035"/>
    </source>
</evidence>
<evidence type="ECO:0000313" key="2">
    <source>
        <dbReference type="EMBL" id="UTI65918.1"/>
    </source>
</evidence>